<name>A0A935W616_9PROT</name>
<reference evidence="1 2" key="1">
    <citation type="submission" date="2020-10" db="EMBL/GenBank/DDBJ databases">
        <title>Connecting structure to function with the recovery of over 1000 high-quality activated sludge metagenome-assembled genomes encoding full-length rRNA genes using long-read sequencing.</title>
        <authorList>
            <person name="Singleton C.M."/>
            <person name="Petriglieri F."/>
            <person name="Kristensen J.M."/>
            <person name="Kirkegaard R.H."/>
            <person name="Michaelsen T.Y."/>
            <person name="Andersen M.H."/>
            <person name="Karst S.M."/>
            <person name="Dueholm M.S."/>
            <person name="Nielsen P.H."/>
            <person name="Albertsen M."/>
        </authorList>
    </citation>
    <scope>NUCLEOTIDE SEQUENCE [LARGE SCALE GENOMIC DNA]</scope>
    <source>
        <strain evidence="1">Fred_18-Q3-R57-64_BAT3C.720</strain>
    </source>
</reference>
<gene>
    <name evidence="1" type="ORF">IPK02_18625</name>
</gene>
<accession>A0A935W616</accession>
<proteinExistence type="predicted"/>
<sequence>MMELLITDEIIDEIHAVRQEHAACFDFDIERIIADLRKSERMNTAQGWPLVQAREESSPNMAVQRIRFAHR</sequence>
<comment type="caution">
    <text evidence="1">The sequence shown here is derived from an EMBL/GenBank/DDBJ whole genome shotgun (WGS) entry which is preliminary data.</text>
</comment>
<evidence type="ECO:0000313" key="2">
    <source>
        <dbReference type="Proteomes" id="UP000706151"/>
    </source>
</evidence>
<dbReference type="EMBL" id="JADJOT010000011">
    <property type="protein sequence ID" value="MBK7955784.1"/>
    <property type="molecule type" value="Genomic_DNA"/>
</dbReference>
<evidence type="ECO:0000313" key="1">
    <source>
        <dbReference type="EMBL" id="MBK7955784.1"/>
    </source>
</evidence>
<dbReference type="AlphaFoldDB" id="A0A935W616"/>
<dbReference type="Proteomes" id="UP000706151">
    <property type="component" value="Unassembled WGS sequence"/>
</dbReference>
<protein>
    <submittedName>
        <fullName evidence="1">Uncharacterized protein</fullName>
    </submittedName>
</protein>
<organism evidence="1 2">
    <name type="scientific">Candidatus Accumulibacter affinis</name>
    <dbReference type="NCBI Taxonomy" id="2954384"/>
    <lineage>
        <taxon>Bacteria</taxon>
        <taxon>Pseudomonadati</taxon>
        <taxon>Pseudomonadota</taxon>
        <taxon>Betaproteobacteria</taxon>
        <taxon>Candidatus Accumulibacter</taxon>
    </lineage>
</organism>